<reference evidence="3" key="1">
    <citation type="submission" date="2018-09" db="EMBL/GenBank/DDBJ databases">
        <authorList>
            <person name="Livingstone P.G."/>
            <person name="Whitworth D.E."/>
        </authorList>
    </citation>
    <scope>NUCLEOTIDE SEQUENCE [LARGE SCALE GENOMIC DNA]</scope>
    <source>
        <strain evidence="3">AB050A</strain>
    </source>
</reference>
<sequence>MPHPMVRSTMLAPFYAACPVCKETGSRPVVAFRELSYGRCTGCGLIYKSEQQPGLGDGYEEKYFKHNRAKYLSRWDHRVRKCLRQVLVCLEYAPHAKDLLDVGCSAGYVLEAAQRAGLKATGLDYSQFSVNLCRERGYTAEYGSLTQMPFPDASFDIITLKHTLEHVDQPMDGLREIQRVLRPGGVAFVIVPDAAYYKIIVMPRKGRSFRPDRRGWQHHVYFYEHNLADACARAGMEPVKAGKDILRRRLAKGLRAPYEYARFAFLWAWVQVCRLTHLRREIQVIARKPEADVRLPARNAEAA</sequence>
<dbReference type="Gene3D" id="3.40.50.150">
    <property type="entry name" value="Vaccinia Virus protein VP39"/>
    <property type="match status" value="1"/>
</dbReference>
<dbReference type="EMBL" id="RAWK01000148">
    <property type="protein sequence ID" value="RKH61540.1"/>
    <property type="molecule type" value="Genomic_DNA"/>
</dbReference>
<proteinExistence type="predicted"/>
<dbReference type="AlphaFoldDB" id="A0A3A8Q3P2"/>
<dbReference type="InterPro" id="IPR029063">
    <property type="entry name" value="SAM-dependent_MTases_sf"/>
</dbReference>
<dbReference type="InterPro" id="IPR050508">
    <property type="entry name" value="Methyltransf_Superfamily"/>
</dbReference>
<dbReference type="PANTHER" id="PTHR42912">
    <property type="entry name" value="METHYLTRANSFERASE"/>
    <property type="match status" value="1"/>
</dbReference>
<dbReference type="Proteomes" id="UP000267003">
    <property type="component" value="Unassembled WGS sequence"/>
</dbReference>
<evidence type="ECO:0000259" key="1">
    <source>
        <dbReference type="Pfam" id="PF08241"/>
    </source>
</evidence>
<dbReference type="Pfam" id="PF08241">
    <property type="entry name" value="Methyltransf_11"/>
    <property type="match status" value="1"/>
</dbReference>
<keyword evidence="3" id="KW-1185">Reference proteome</keyword>
<feature type="domain" description="Methyltransferase type 11" evidence="1">
    <location>
        <begin position="100"/>
        <end position="188"/>
    </location>
</feature>
<name>A0A3A8Q3P2_9BACT</name>
<gene>
    <name evidence="2" type="ORF">D7W81_23685</name>
</gene>
<organism evidence="2 3">
    <name type="scientific">Corallococcus aberystwythensis</name>
    <dbReference type="NCBI Taxonomy" id="2316722"/>
    <lineage>
        <taxon>Bacteria</taxon>
        <taxon>Pseudomonadati</taxon>
        <taxon>Myxococcota</taxon>
        <taxon>Myxococcia</taxon>
        <taxon>Myxococcales</taxon>
        <taxon>Cystobacterineae</taxon>
        <taxon>Myxococcaceae</taxon>
        <taxon>Corallococcus</taxon>
    </lineage>
</organism>
<keyword evidence="2" id="KW-0808">Transferase</keyword>
<dbReference type="InterPro" id="IPR013216">
    <property type="entry name" value="Methyltransf_11"/>
</dbReference>
<dbReference type="SUPFAM" id="SSF53335">
    <property type="entry name" value="S-adenosyl-L-methionine-dependent methyltransferases"/>
    <property type="match status" value="1"/>
</dbReference>
<evidence type="ECO:0000313" key="2">
    <source>
        <dbReference type="EMBL" id="RKH61540.1"/>
    </source>
</evidence>
<comment type="caution">
    <text evidence="2">The sequence shown here is derived from an EMBL/GenBank/DDBJ whole genome shotgun (WGS) entry which is preliminary data.</text>
</comment>
<dbReference type="GO" id="GO:0032259">
    <property type="term" value="P:methylation"/>
    <property type="evidence" value="ECO:0007669"/>
    <property type="project" value="UniProtKB-KW"/>
</dbReference>
<keyword evidence="2" id="KW-0489">Methyltransferase</keyword>
<dbReference type="PANTHER" id="PTHR42912:SF80">
    <property type="entry name" value="METHYLTRANSFERASE DOMAIN-CONTAINING PROTEIN"/>
    <property type="match status" value="1"/>
</dbReference>
<dbReference type="CDD" id="cd02440">
    <property type="entry name" value="AdoMet_MTases"/>
    <property type="match status" value="1"/>
</dbReference>
<accession>A0A3A8Q3P2</accession>
<dbReference type="GO" id="GO:0008757">
    <property type="term" value="F:S-adenosylmethionine-dependent methyltransferase activity"/>
    <property type="evidence" value="ECO:0007669"/>
    <property type="project" value="InterPro"/>
</dbReference>
<evidence type="ECO:0000313" key="3">
    <source>
        <dbReference type="Proteomes" id="UP000267003"/>
    </source>
</evidence>
<protein>
    <submittedName>
        <fullName evidence="2">Class I SAM-dependent methyltransferase</fullName>
    </submittedName>
</protein>